<evidence type="ECO:0000313" key="6">
    <source>
        <dbReference type="EMBL" id="PKS10615.1"/>
    </source>
</evidence>
<accession>A0A2N3NDT7</accession>
<keyword evidence="7" id="KW-1185">Reference proteome</keyword>
<evidence type="ECO:0000256" key="4">
    <source>
        <dbReference type="ARBA" id="ARBA00022801"/>
    </source>
</evidence>
<comment type="similarity">
    <text evidence="1">Belongs to the peptidase S10 family.</text>
</comment>
<gene>
    <name evidence="6" type="ORF">jhhlp_002370</name>
</gene>
<dbReference type="InterPro" id="IPR029058">
    <property type="entry name" value="AB_hydrolase_fold"/>
</dbReference>
<dbReference type="GO" id="GO:0004185">
    <property type="term" value="F:serine-type carboxypeptidase activity"/>
    <property type="evidence" value="ECO:0007669"/>
    <property type="project" value="InterPro"/>
</dbReference>
<organism evidence="6 7">
    <name type="scientific">Lomentospora prolificans</name>
    <dbReference type="NCBI Taxonomy" id="41688"/>
    <lineage>
        <taxon>Eukaryota</taxon>
        <taxon>Fungi</taxon>
        <taxon>Dikarya</taxon>
        <taxon>Ascomycota</taxon>
        <taxon>Pezizomycotina</taxon>
        <taxon>Sordariomycetes</taxon>
        <taxon>Hypocreomycetidae</taxon>
        <taxon>Microascales</taxon>
        <taxon>Microascaceae</taxon>
        <taxon>Lomentospora</taxon>
    </lineage>
</organism>
<dbReference type="InParanoid" id="A0A2N3NDT7"/>
<reference evidence="6 7" key="1">
    <citation type="journal article" date="2017" name="G3 (Bethesda)">
        <title>First Draft Genome Sequence of the Pathogenic Fungus Lomentospora prolificans (Formerly Scedosporium prolificans).</title>
        <authorList>
            <person name="Luo R."/>
            <person name="Zimin A."/>
            <person name="Workman R."/>
            <person name="Fan Y."/>
            <person name="Pertea G."/>
            <person name="Grossman N."/>
            <person name="Wear M.P."/>
            <person name="Jia B."/>
            <person name="Miller H."/>
            <person name="Casadevall A."/>
            <person name="Timp W."/>
            <person name="Zhang S.X."/>
            <person name="Salzberg S.L."/>
        </authorList>
    </citation>
    <scope>NUCLEOTIDE SEQUENCE [LARGE SCALE GENOMIC DNA]</scope>
    <source>
        <strain evidence="6 7">JHH-5317</strain>
    </source>
</reference>
<keyword evidence="3" id="KW-0645">Protease</keyword>
<evidence type="ECO:0000256" key="5">
    <source>
        <dbReference type="ARBA" id="ARBA00023180"/>
    </source>
</evidence>
<keyword evidence="4" id="KW-0378">Hydrolase</keyword>
<dbReference type="OrthoDB" id="5231315at2759"/>
<evidence type="ECO:0000256" key="2">
    <source>
        <dbReference type="ARBA" id="ARBA00022645"/>
    </source>
</evidence>
<evidence type="ECO:0000313" key="7">
    <source>
        <dbReference type="Proteomes" id="UP000233524"/>
    </source>
</evidence>
<keyword evidence="5" id="KW-0325">Glycoprotein</keyword>
<keyword evidence="2" id="KW-0121">Carboxypeptidase</keyword>
<comment type="caution">
    <text evidence="6">The sequence shown here is derived from an EMBL/GenBank/DDBJ whole genome shotgun (WGS) entry which is preliminary data.</text>
</comment>
<dbReference type="VEuPathDB" id="FungiDB:jhhlp_002370"/>
<dbReference type="Gene3D" id="1.10.287.410">
    <property type="match status" value="1"/>
</dbReference>
<dbReference type="SUPFAM" id="SSF53474">
    <property type="entry name" value="alpha/beta-Hydrolases"/>
    <property type="match status" value="1"/>
</dbReference>
<dbReference type="Proteomes" id="UP000233524">
    <property type="component" value="Unassembled WGS sequence"/>
</dbReference>
<dbReference type="EMBL" id="NLAX01000008">
    <property type="protein sequence ID" value="PKS10615.1"/>
    <property type="molecule type" value="Genomic_DNA"/>
</dbReference>
<dbReference type="InterPro" id="IPR001563">
    <property type="entry name" value="Peptidase_S10"/>
</dbReference>
<dbReference type="STRING" id="41688.A0A2N3NDT7"/>
<evidence type="ECO:0008006" key="8">
    <source>
        <dbReference type="Google" id="ProtNLM"/>
    </source>
</evidence>
<proteinExistence type="inferred from homology"/>
<dbReference type="Gene3D" id="3.40.50.1820">
    <property type="entry name" value="alpha/beta hydrolase"/>
    <property type="match status" value="1"/>
</dbReference>
<name>A0A2N3NDT7_9PEZI</name>
<evidence type="ECO:0000256" key="3">
    <source>
        <dbReference type="ARBA" id="ARBA00022670"/>
    </source>
</evidence>
<sequence length="339" mass="38469">MDGEVRFKFFFWYSFADDFENSYGGHYGPAFYRYFYEQNEAIKSGELSGLELELKTLGIGNGIIDAAIQFPFYADFAVNNTYGIQTLDEKWVDYMTTACYMTNGCLDQLWRCGQSYGEDTNSDTTRALCSQAASMCRDNVEGPYYSYSQRSMYDIRKASNQRPYPDFMVKYLNAPTTREALGVGVDFTYEDSSYDVYLAFQHSGDYAYPRFLQDLEFLLDRGTRILLVYGDADYIGNWFGGEAISLALNYTQSTFFRATPYKSLLSGEVESGKVREFGNLSFAVVHESGHLISVDKPGVALDLYNRAVWGRDLATGEKTLDEIMQIPLIPDLPSNIGHK</sequence>
<protein>
    <recommendedName>
        <fullName evidence="8">Carboxypeptidase</fullName>
    </recommendedName>
</protein>
<evidence type="ECO:0000256" key="1">
    <source>
        <dbReference type="ARBA" id="ARBA00009431"/>
    </source>
</evidence>
<dbReference type="AlphaFoldDB" id="A0A2N3NDT7"/>
<dbReference type="Pfam" id="PF00450">
    <property type="entry name" value="Peptidase_S10"/>
    <property type="match status" value="1"/>
</dbReference>
<dbReference type="GO" id="GO:0006508">
    <property type="term" value="P:proteolysis"/>
    <property type="evidence" value="ECO:0007669"/>
    <property type="project" value="UniProtKB-KW"/>
</dbReference>